<comment type="caution">
    <text evidence="1">The sequence shown here is derived from an EMBL/GenBank/DDBJ whole genome shotgun (WGS) entry which is preliminary data.</text>
</comment>
<protein>
    <submittedName>
        <fullName evidence="1">Uncharacterized protein</fullName>
    </submittedName>
</protein>
<proteinExistence type="predicted"/>
<gene>
    <name evidence="1" type="ORF">RIF25_10220</name>
</gene>
<dbReference type="Proteomes" id="UP001268256">
    <property type="component" value="Unassembled WGS sequence"/>
</dbReference>
<dbReference type="RefSeq" id="WP_322878428.1">
    <property type="nucleotide sequence ID" value="NZ_JAVMIP010000009.1"/>
</dbReference>
<evidence type="ECO:0000313" key="1">
    <source>
        <dbReference type="EMBL" id="MDS3861180.1"/>
    </source>
</evidence>
<dbReference type="EMBL" id="JAVMIP010000009">
    <property type="protein sequence ID" value="MDS3861180.1"/>
    <property type="molecule type" value="Genomic_DNA"/>
</dbReference>
<sequence length="270" mass="30353">MDNSFLVRLQHFAQVVDLVDETFGGDLSGHNPKLVGLDSSDFLNIINRSKAVIDVIKSNLDFQKAPQSSESIVSQLLILRSRIEKIEFLLKISKENSIQILPYVMQLKESVDYAQHQLTQGEINGVILRLISLNMLCAIFAYLEQYDAELVKELKVIVTQVRELILTEVIACLLKNYQPIPWSMIKNVLEAQVSSLKCLLETIAGLKISSKKLSYHSTITGFAYPQAMINCPKCSLEISVEMSADEMNCPQCGCYINVKARLGEFLDKPH</sequence>
<evidence type="ECO:0000313" key="2">
    <source>
        <dbReference type="Proteomes" id="UP001268256"/>
    </source>
</evidence>
<accession>A0AAE4JWB3</accession>
<reference evidence="2" key="1">
    <citation type="submission" date="2023-07" db="EMBL/GenBank/DDBJ databases">
        <authorList>
            <person name="Luz R."/>
            <person name="Cordeiro R."/>
            <person name="Fonseca A."/>
            <person name="Goncalves V."/>
        </authorList>
    </citation>
    <scope>NUCLEOTIDE SEQUENCE [LARGE SCALE GENOMIC DNA]</scope>
    <source>
        <strain evidence="2">BACA0444</strain>
    </source>
</reference>
<keyword evidence="2" id="KW-1185">Reference proteome</keyword>
<organism evidence="1 2">
    <name type="scientific">Pseudocalidococcus azoricus BACA0444</name>
    <dbReference type="NCBI Taxonomy" id="2918990"/>
    <lineage>
        <taxon>Bacteria</taxon>
        <taxon>Bacillati</taxon>
        <taxon>Cyanobacteriota</taxon>
        <taxon>Cyanophyceae</taxon>
        <taxon>Acaryochloridales</taxon>
        <taxon>Thermosynechococcaceae</taxon>
        <taxon>Pseudocalidococcus</taxon>
        <taxon>Pseudocalidococcus azoricus</taxon>
    </lineage>
</organism>
<dbReference type="AlphaFoldDB" id="A0AAE4JWB3"/>
<name>A0AAE4JWB3_9CYAN</name>